<accession>A0ABT6CXZ1</accession>
<dbReference type="RefSeq" id="WP_277359303.1">
    <property type="nucleotide sequence ID" value="NZ_JAROKN010000048.1"/>
</dbReference>
<keyword evidence="3 5" id="KW-1133">Transmembrane helix</keyword>
<evidence type="ECO:0000256" key="1">
    <source>
        <dbReference type="ARBA" id="ARBA00004141"/>
    </source>
</evidence>
<dbReference type="Gene3D" id="3.30.750.24">
    <property type="entry name" value="STAS domain"/>
    <property type="match status" value="1"/>
</dbReference>
<dbReference type="PANTHER" id="PTHR43310:SF1">
    <property type="entry name" value="SULFATE TRANSPORTER YBAR-RELATED"/>
    <property type="match status" value="1"/>
</dbReference>
<dbReference type="InterPro" id="IPR036513">
    <property type="entry name" value="STAS_dom_sf"/>
</dbReference>
<feature type="transmembrane region" description="Helical" evidence="5">
    <location>
        <begin position="50"/>
        <end position="66"/>
    </location>
</feature>
<gene>
    <name evidence="7" type="ORF">P4U43_14090</name>
</gene>
<dbReference type="CDD" id="cd07042">
    <property type="entry name" value="STAS_SulP_like_sulfate_transporter"/>
    <property type="match status" value="1"/>
</dbReference>
<name>A0ABT6CXZ1_9MICC</name>
<feature type="transmembrane region" description="Helical" evidence="5">
    <location>
        <begin position="265"/>
        <end position="284"/>
    </location>
</feature>
<evidence type="ECO:0000256" key="4">
    <source>
        <dbReference type="ARBA" id="ARBA00023136"/>
    </source>
</evidence>
<proteinExistence type="predicted"/>
<feature type="transmembrane region" description="Helical" evidence="5">
    <location>
        <begin position="304"/>
        <end position="337"/>
    </location>
</feature>
<dbReference type="Pfam" id="PF00916">
    <property type="entry name" value="Sulfate_transp"/>
    <property type="match status" value="2"/>
</dbReference>
<dbReference type="Proteomes" id="UP001220456">
    <property type="component" value="Unassembled WGS sequence"/>
</dbReference>
<dbReference type="InterPro" id="IPR002645">
    <property type="entry name" value="STAS_dom"/>
</dbReference>
<feature type="domain" description="STAS" evidence="6">
    <location>
        <begin position="408"/>
        <end position="496"/>
    </location>
</feature>
<reference evidence="7 8" key="1">
    <citation type="journal article" date="2023" name="Int. J. Syst. Evol. Microbiol.">
        <title>Arthrobacter vasquezii sp. nov., isolated from a soil sample from Union Glacier, Antarctica.</title>
        <authorList>
            <person name="Valenzuela-Ibaceta F."/>
            <person name="Carrasco V."/>
            <person name="Lagos-Moraga S."/>
            <person name="Dietz-Vargas C."/>
            <person name="Navarro C.A."/>
            <person name="Perez-Donoso J.M."/>
        </authorList>
    </citation>
    <scope>NUCLEOTIDE SEQUENCE [LARGE SCALE GENOMIC DNA]</scope>
    <source>
        <strain evidence="7 8">EH-1B-1</strain>
    </source>
</reference>
<feature type="transmembrane region" description="Helical" evidence="5">
    <location>
        <begin position="148"/>
        <end position="166"/>
    </location>
</feature>
<feature type="transmembrane region" description="Helical" evidence="5">
    <location>
        <begin position="125"/>
        <end position="142"/>
    </location>
</feature>
<keyword evidence="2 5" id="KW-0812">Transmembrane</keyword>
<dbReference type="InterPro" id="IPR052706">
    <property type="entry name" value="Membrane-Transporter-like"/>
</dbReference>
<feature type="transmembrane region" description="Helical" evidence="5">
    <location>
        <begin position="23"/>
        <end position="44"/>
    </location>
</feature>
<evidence type="ECO:0000256" key="5">
    <source>
        <dbReference type="SAM" id="Phobius"/>
    </source>
</evidence>
<feature type="transmembrane region" description="Helical" evidence="5">
    <location>
        <begin position="358"/>
        <end position="388"/>
    </location>
</feature>
<evidence type="ECO:0000313" key="8">
    <source>
        <dbReference type="Proteomes" id="UP001220456"/>
    </source>
</evidence>
<evidence type="ECO:0000256" key="3">
    <source>
        <dbReference type="ARBA" id="ARBA00022989"/>
    </source>
</evidence>
<comment type="subcellular location">
    <subcellularLocation>
        <location evidence="1">Membrane</location>
        <topology evidence="1">Multi-pass membrane protein</topology>
    </subcellularLocation>
</comment>
<feature type="transmembrane region" description="Helical" evidence="5">
    <location>
        <begin position="178"/>
        <end position="198"/>
    </location>
</feature>
<evidence type="ECO:0000256" key="2">
    <source>
        <dbReference type="ARBA" id="ARBA00022692"/>
    </source>
</evidence>
<organism evidence="7 8">
    <name type="scientific">Arthrobacter vasquezii</name>
    <dbReference type="NCBI Taxonomy" id="2977629"/>
    <lineage>
        <taxon>Bacteria</taxon>
        <taxon>Bacillati</taxon>
        <taxon>Actinomycetota</taxon>
        <taxon>Actinomycetes</taxon>
        <taxon>Micrococcales</taxon>
        <taxon>Micrococcaceae</taxon>
        <taxon>Arthrobacter</taxon>
    </lineage>
</organism>
<sequence>MTPEQRQSVLLTLKSPRLLKTEVLAGLVVAMALIPEAIAFSIIAGVDPRLGLFASFTMAVTIAFLGGRPAMISAATGAVALVIAPLVASHGVDYFIAAVILGGLIQVLLAVLGVAKLMRFIPRQVMVGFVNALAILIFMSQVPELLGVPWLVYPLAALGLLIVFGLPRFTTAVPAPLVAIVVLTLITVLAAVVVPTVGDKGELPDSLPSLFIPNIPLNLETLRIIFPYALALALVGLLESLMTAKLVDDITDTRSSKTRESWGQGAANMVTGFFGGMGGCAMIGQTMINVKASGARTRISTFLAGVFLLILVVALGDIVAIIPMAALVAVMIFVSIATFDWHSIKPSTLKMMPKSETLVMVVTVVATVATHNLAIGVGVGVLTAMVLFARRVAHFVTVERTVLELNGEEVATYVVDGELFFASSNDLYMQFEYAHDPRKVIIDMHASHLWDASTIAVLDAITEKYHHHGKEVDIIGLNDASVLMRERMAGKLGGGH</sequence>
<dbReference type="Pfam" id="PF01740">
    <property type="entry name" value="STAS"/>
    <property type="match status" value="1"/>
</dbReference>
<dbReference type="EMBL" id="JAROKN010000048">
    <property type="protein sequence ID" value="MDF9278917.1"/>
    <property type="molecule type" value="Genomic_DNA"/>
</dbReference>
<dbReference type="PROSITE" id="PS50801">
    <property type="entry name" value="STAS"/>
    <property type="match status" value="1"/>
</dbReference>
<dbReference type="PANTHER" id="PTHR43310">
    <property type="entry name" value="SULFATE TRANSPORTER YBAR-RELATED"/>
    <property type="match status" value="1"/>
</dbReference>
<protein>
    <submittedName>
        <fullName evidence="7">SulP family inorganic anion transporter</fullName>
    </submittedName>
</protein>
<feature type="transmembrane region" description="Helical" evidence="5">
    <location>
        <begin position="94"/>
        <end position="113"/>
    </location>
</feature>
<evidence type="ECO:0000259" key="6">
    <source>
        <dbReference type="PROSITE" id="PS50801"/>
    </source>
</evidence>
<dbReference type="SUPFAM" id="SSF52091">
    <property type="entry name" value="SpoIIaa-like"/>
    <property type="match status" value="1"/>
</dbReference>
<comment type="caution">
    <text evidence="7">The sequence shown here is derived from an EMBL/GenBank/DDBJ whole genome shotgun (WGS) entry which is preliminary data.</text>
</comment>
<keyword evidence="4 5" id="KW-0472">Membrane</keyword>
<evidence type="ECO:0000313" key="7">
    <source>
        <dbReference type="EMBL" id="MDF9278917.1"/>
    </source>
</evidence>
<feature type="transmembrane region" description="Helical" evidence="5">
    <location>
        <begin position="224"/>
        <end position="244"/>
    </location>
</feature>
<dbReference type="InterPro" id="IPR011547">
    <property type="entry name" value="SLC26A/SulP_dom"/>
</dbReference>
<keyword evidence="8" id="KW-1185">Reference proteome</keyword>